<organism evidence="5 6">
    <name type="scientific">Agathobacter rectalis</name>
    <dbReference type="NCBI Taxonomy" id="39491"/>
    <lineage>
        <taxon>Bacteria</taxon>
        <taxon>Bacillati</taxon>
        <taxon>Bacillota</taxon>
        <taxon>Clostridia</taxon>
        <taxon>Lachnospirales</taxon>
        <taxon>Lachnospiraceae</taxon>
        <taxon>Agathobacter</taxon>
    </lineage>
</organism>
<name>A0A413DNN8_9FIRM</name>
<evidence type="ECO:0000313" key="6">
    <source>
        <dbReference type="Proteomes" id="UP000283683"/>
    </source>
</evidence>
<dbReference type="Gene3D" id="3.90.220.20">
    <property type="entry name" value="DNA methylase specificity domains"/>
    <property type="match status" value="1"/>
</dbReference>
<evidence type="ECO:0000256" key="2">
    <source>
        <dbReference type="ARBA" id="ARBA00022747"/>
    </source>
</evidence>
<dbReference type="EMBL" id="QSAZ01000004">
    <property type="protein sequence ID" value="RGW88133.1"/>
    <property type="molecule type" value="Genomic_DNA"/>
</dbReference>
<dbReference type="GO" id="GO:0009307">
    <property type="term" value="P:DNA restriction-modification system"/>
    <property type="evidence" value="ECO:0007669"/>
    <property type="project" value="UniProtKB-KW"/>
</dbReference>
<accession>A0A413DNN8</accession>
<dbReference type="SUPFAM" id="SSF116734">
    <property type="entry name" value="DNA methylase specificity domain"/>
    <property type="match status" value="1"/>
</dbReference>
<comment type="similarity">
    <text evidence="1">Belongs to the type-I restriction system S methylase family.</text>
</comment>
<keyword evidence="5" id="KW-0540">Nuclease</keyword>
<dbReference type="InterPro" id="IPR044946">
    <property type="entry name" value="Restrct_endonuc_typeI_TRD_sf"/>
</dbReference>
<evidence type="ECO:0000313" key="5">
    <source>
        <dbReference type="EMBL" id="RGW88133.1"/>
    </source>
</evidence>
<gene>
    <name evidence="5" type="ORF">DWV45_05955</name>
</gene>
<evidence type="ECO:0000256" key="3">
    <source>
        <dbReference type="ARBA" id="ARBA00023125"/>
    </source>
</evidence>
<dbReference type="GO" id="GO:0003677">
    <property type="term" value="F:DNA binding"/>
    <property type="evidence" value="ECO:0007669"/>
    <property type="project" value="UniProtKB-KW"/>
</dbReference>
<keyword evidence="2" id="KW-0680">Restriction system</keyword>
<evidence type="ECO:0000259" key="4">
    <source>
        <dbReference type="Pfam" id="PF01420"/>
    </source>
</evidence>
<dbReference type="Pfam" id="PF01420">
    <property type="entry name" value="Methylase_S"/>
    <property type="match status" value="1"/>
</dbReference>
<keyword evidence="3" id="KW-0238">DNA-binding</keyword>
<proteinExistence type="inferred from homology"/>
<evidence type="ECO:0000256" key="1">
    <source>
        <dbReference type="ARBA" id="ARBA00010923"/>
    </source>
</evidence>
<sequence>MPLWNSTSRNGNSKLYKNILNILAIIYKSGGGITPLNQKKWKEFYLSDIFTDIQRGKRLKTADHIQGNIPYVSSSAVNNGVDALIGNTAKIRKFADCLTLANSGSVGKTFYHKYEFIASDHVTALKSDRLNEYSYLFVATIVQRLENKYSFNREINDMRINKEKIVLPIDEFDKPDYAFMEQYVKQQIATLKLQYLQEKMSVTN</sequence>
<dbReference type="AlphaFoldDB" id="A0A413DNN8"/>
<protein>
    <submittedName>
        <fullName evidence="5">Type II restriction endonuclease subunit S</fullName>
    </submittedName>
</protein>
<keyword evidence="5" id="KW-0378">Hydrolase</keyword>
<dbReference type="InterPro" id="IPR000055">
    <property type="entry name" value="Restrct_endonuc_typeI_TRD"/>
</dbReference>
<dbReference type="GO" id="GO:0004519">
    <property type="term" value="F:endonuclease activity"/>
    <property type="evidence" value="ECO:0007669"/>
    <property type="project" value="UniProtKB-KW"/>
</dbReference>
<feature type="domain" description="Type I restriction modification DNA specificity" evidence="4">
    <location>
        <begin position="39"/>
        <end position="192"/>
    </location>
</feature>
<reference evidence="5 6" key="1">
    <citation type="submission" date="2018-08" db="EMBL/GenBank/DDBJ databases">
        <title>A genome reference for cultivated species of the human gut microbiota.</title>
        <authorList>
            <person name="Zou Y."/>
            <person name="Xue W."/>
            <person name="Luo G."/>
        </authorList>
    </citation>
    <scope>NUCLEOTIDE SEQUENCE [LARGE SCALE GENOMIC DNA]</scope>
    <source>
        <strain evidence="5 6">AF06-19</strain>
    </source>
</reference>
<dbReference type="Proteomes" id="UP000283683">
    <property type="component" value="Unassembled WGS sequence"/>
</dbReference>
<keyword evidence="5" id="KW-0255">Endonuclease</keyword>
<comment type="caution">
    <text evidence="5">The sequence shown here is derived from an EMBL/GenBank/DDBJ whole genome shotgun (WGS) entry which is preliminary data.</text>
</comment>